<feature type="compositionally biased region" description="Acidic residues" evidence="3">
    <location>
        <begin position="167"/>
        <end position="177"/>
    </location>
</feature>
<proteinExistence type="inferred from homology"/>
<dbReference type="GO" id="GO:0008146">
    <property type="term" value="F:sulfotransferase activity"/>
    <property type="evidence" value="ECO:0007669"/>
    <property type="project" value="InterPro"/>
</dbReference>
<dbReference type="AlphaFoldDB" id="A0A8T1ZLZ1"/>
<accession>A0A8T1ZLZ1</accession>
<evidence type="ECO:0000313" key="5">
    <source>
        <dbReference type="EMBL" id="KAG7559723.1"/>
    </source>
</evidence>
<evidence type="ECO:0000313" key="6">
    <source>
        <dbReference type="Proteomes" id="UP000694240"/>
    </source>
</evidence>
<feature type="region of interest" description="Disordered" evidence="3">
    <location>
        <begin position="164"/>
        <end position="193"/>
    </location>
</feature>
<evidence type="ECO:0000256" key="3">
    <source>
        <dbReference type="SAM" id="MobiDB-lite"/>
    </source>
</evidence>
<dbReference type="Proteomes" id="UP000694240">
    <property type="component" value="Chromosome 10"/>
</dbReference>
<feature type="region of interest" description="Disordered" evidence="3">
    <location>
        <begin position="98"/>
        <end position="145"/>
    </location>
</feature>
<keyword evidence="6" id="KW-1185">Reference proteome</keyword>
<dbReference type="InterPro" id="IPR000863">
    <property type="entry name" value="Sulfotransferase_dom"/>
</dbReference>
<gene>
    <name evidence="5" type="ORF">ISN45_Aa05g013080</name>
</gene>
<dbReference type="PANTHER" id="PTHR11783">
    <property type="entry name" value="SULFOTRANSFERASE SULT"/>
    <property type="match status" value="1"/>
</dbReference>
<dbReference type="EC" id="2.8.2.-" evidence="2"/>
<organism evidence="5 6">
    <name type="scientific">Arabidopsis thaliana x Arabidopsis arenosa</name>
    <dbReference type="NCBI Taxonomy" id="1240361"/>
    <lineage>
        <taxon>Eukaryota</taxon>
        <taxon>Viridiplantae</taxon>
        <taxon>Streptophyta</taxon>
        <taxon>Embryophyta</taxon>
        <taxon>Tracheophyta</taxon>
        <taxon>Spermatophyta</taxon>
        <taxon>Magnoliopsida</taxon>
        <taxon>eudicotyledons</taxon>
        <taxon>Gunneridae</taxon>
        <taxon>Pentapetalae</taxon>
        <taxon>rosids</taxon>
        <taxon>malvids</taxon>
        <taxon>Brassicales</taxon>
        <taxon>Brassicaceae</taxon>
        <taxon>Camelineae</taxon>
        <taxon>Arabidopsis</taxon>
    </lineage>
</organism>
<comment type="similarity">
    <text evidence="2">Belongs to the sulfotransferase 1 family.</text>
</comment>
<sequence length="214" mass="23394">MPQVPAATKRTTSPAAAAAAAACGDQTNNLNVISSFEDTFEMFCRGVTTFGPFWDQVLSYWRGSLEDPNHVLFMKFEEMKAEPREQIKRHSYGDGIALNSKEVNTGKVASPGDGEEQGGDNQGWITPPRISRSPSKRSEGPKYGEASILSNTYSALSMVDEVRVEAKDEEEVGEEVELPTTQAPQGKVQKSDHVVSSRGANLPLRQSLFQEALK</sequence>
<evidence type="ECO:0000256" key="2">
    <source>
        <dbReference type="RuleBase" id="RU361155"/>
    </source>
</evidence>
<feature type="domain" description="Sulfotransferase" evidence="4">
    <location>
        <begin position="34"/>
        <end position="90"/>
    </location>
</feature>
<evidence type="ECO:0000259" key="4">
    <source>
        <dbReference type="Pfam" id="PF00685"/>
    </source>
</evidence>
<protein>
    <recommendedName>
        <fullName evidence="2">Sulfotransferase</fullName>
        <ecNumber evidence="2">2.8.2.-</ecNumber>
    </recommendedName>
</protein>
<dbReference type="EMBL" id="JAEFBK010000010">
    <property type="protein sequence ID" value="KAG7559723.1"/>
    <property type="molecule type" value="Genomic_DNA"/>
</dbReference>
<comment type="caution">
    <text evidence="5">The sequence shown here is derived from an EMBL/GenBank/DDBJ whole genome shotgun (WGS) entry which is preliminary data.</text>
</comment>
<keyword evidence="1 2" id="KW-0808">Transferase</keyword>
<dbReference type="Pfam" id="PF00685">
    <property type="entry name" value="Sulfotransfer_1"/>
    <property type="match status" value="1"/>
</dbReference>
<reference evidence="5 6" key="1">
    <citation type="submission" date="2020-12" db="EMBL/GenBank/DDBJ databases">
        <title>Concerted genomic and epigenomic changes stabilize Arabidopsis allopolyploids.</title>
        <authorList>
            <person name="Chen Z."/>
        </authorList>
    </citation>
    <scope>NUCLEOTIDE SEQUENCE [LARGE SCALE GENOMIC DNA]</scope>
    <source>
        <strain evidence="5">Allo738</strain>
        <tissue evidence="5">Leaf</tissue>
    </source>
</reference>
<name>A0A8T1ZLZ1_9BRAS</name>
<evidence type="ECO:0000256" key="1">
    <source>
        <dbReference type="ARBA" id="ARBA00022679"/>
    </source>
</evidence>